<feature type="domain" description="Replication factor A C-terminal" evidence="3">
    <location>
        <begin position="148"/>
        <end position="260"/>
    </location>
</feature>
<keyword evidence="2" id="KW-0472">Membrane</keyword>
<dbReference type="SUPFAM" id="SSF50249">
    <property type="entry name" value="Nucleic acid-binding proteins"/>
    <property type="match status" value="1"/>
</dbReference>
<sequence>MMGSSRVIRDSSIYVFACVLIAALSHIQFGFTVQCDYYSPTEAAITKDLGLTTISEYFMFGSLSNEGGMVGAIASVSDDCWLVCILFAKDSSDIIGELSAIRSTITDSDGTYQTTSSSKLVHVQMVEPLTVAELNQYVIIADPQQDYGWCYIGCSGCSKKLLREISSFTCVTCNETNVVAALEYRVILTVSDATDTAAFLGFDMEVVKLRNIQASEAAQIVGIGVDAQVDTDLPRFLAEIFGNTYTFQLKLKDFNFTSKHQTFTVSCVFPSHLRQPLLCTPEAAQPEVVATGSDAKVDNTCCVTEAPSTSDGSLAGRKASAKEQIALDENPP</sequence>
<dbReference type="InterPro" id="IPR012340">
    <property type="entry name" value="NA-bd_OB-fold"/>
</dbReference>
<comment type="caution">
    <text evidence="4">The sequence shown here is derived from an EMBL/GenBank/DDBJ whole genome shotgun (WGS) entry which is preliminary data.</text>
</comment>
<feature type="region of interest" description="Disordered" evidence="1">
    <location>
        <begin position="306"/>
        <end position="332"/>
    </location>
</feature>
<reference evidence="4" key="1">
    <citation type="submission" date="2019-12" db="EMBL/GenBank/DDBJ databases">
        <title>Genome sequencing and annotation of Brassica cretica.</title>
        <authorList>
            <person name="Studholme D.J."/>
            <person name="Sarris P.F."/>
        </authorList>
    </citation>
    <scope>NUCLEOTIDE SEQUENCE</scope>
    <source>
        <strain evidence="4">PFS-102/07</strain>
        <tissue evidence="4">Leaf</tissue>
    </source>
</reference>
<keyword evidence="2" id="KW-1133">Transmembrane helix</keyword>
<evidence type="ECO:0000256" key="2">
    <source>
        <dbReference type="SAM" id="Phobius"/>
    </source>
</evidence>
<dbReference type="AlphaFoldDB" id="A0A8S9GUQ0"/>
<protein>
    <recommendedName>
        <fullName evidence="3">Replication factor A C-terminal domain-containing protein</fullName>
    </recommendedName>
</protein>
<evidence type="ECO:0000259" key="3">
    <source>
        <dbReference type="Pfam" id="PF08646"/>
    </source>
</evidence>
<dbReference type="Pfam" id="PF08646">
    <property type="entry name" value="Rep_fac-A_C"/>
    <property type="match status" value="1"/>
</dbReference>
<gene>
    <name evidence="4" type="ORF">F2Q70_00019645</name>
</gene>
<proteinExistence type="predicted"/>
<organism evidence="4">
    <name type="scientific">Brassica cretica</name>
    <name type="common">Mustard</name>
    <dbReference type="NCBI Taxonomy" id="69181"/>
    <lineage>
        <taxon>Eukaryota</taxon>
        <taxon>Viridiplantae</taxon>
        <taxon>Streptophyta</taxon>
        <taxon>Embryophyta</taxon>
        <taxon>Tracheophyta</taxon>
        <taxon>Spermatophyta</taxon>
        <taxon>Magnoliopsida</taxon>
        <taxon>eudicotyledons</taxon>
        <taxon>Gunneridae</taxon>
        <taxon>Pentapetalae</taxon>
        <taxon>rosids</taxon>
        <taxon>malvids</taxon>
        <taxon>Brassicales</taxon>
        <taxon>Brassicaceae</taxon>
        <taxon>Brassiceae</taxon>
        <taxon>Brassica</taxon>
    </lineage>
</organism>
<evidence type="ECO:0000256" key="1">
    <source>
        <dbReference type="SAM" id="MobiDB-lite"/>
    </source>
</evidence>
<dbReference type="PANTHER" id="PTHR47165:SF4">
    <property type="entry name" value="OS03G0429900 PROTEIN"/>
    <property type="match status" value="1"/>
</dbReference>
<name>A0A8S9GUQ0_BRACR</name>
<dbReference type="EMBL" id="QGKY02001925">
    <property type="protein sequence ID" value="KAF2548840.1"/>
    <property type="molecule type" value="Genomic_DNA"/>
</dbReference>
<evidence type="ECO:0000313" key="4">
    <source>
        <dbReference type="EMBL" id="KAF2548840.1"/>
    </source>
</evidence>
<dbReference type="InterPro" id="IPR013955">
    <property type="entry name" value="Rep_factor-A_C"/>
</dbReference>
<accession>A0A8S9GUQ0</accession>
<feature type="transmembrane region" description="Helical" evidence="2">
    <location>
        <begin position="12"/>
        <end position="31"/>
    </location>
</feature>
<keyword evidence="2" id="KW-0812">Transmembrane</keyword>
<dbReference type="Gene3D" id="2.40.50.140">
    <property type="entry name" value="Nucleic acid-binding proteins"/>
    <property type="match status" value="1"/>
</dbReference>
<dbReference type="PANTHER" id="PTHR47165">
    <property type="entry name" value="OS03G0429900 PROTEIN"/>
    <property type="match status" value="1"/>
</dbReference>